<feature type="domain" description="Thyroglobulin type-1" evidence="3">
    <location>
        <begin position="113"/>
        <end position="174"/>
    </location>
</feature>
<protein>
    <submittedName>
        <fullName evidence="4">Oidioi.mRNA.OKI2018_I69.chr1.g822.t1.cds</fullName>
    </submittedName>
</protein>
<dbReference type="PROSITE" id="PS51162">
    <property type="entry name" value="THYROGLOBULIN_1_2"/>
    <property type="match status" value="1"/>
</dbReference>
<keyword evidence="5" id="KW-1185">Reference proteome</keyword>
<dbReference type="CDD" id="cd00191">
    <property type="entry name" value="TY"/>
    <property type="match status" value="1"/>
</dbReference>
<keyword evidence="1 2" id="KW-1015">Disulfide bond</keyword>
<evidence type="ECO:0000259" key="3">
    <source>
        <dbReference type="PROSITE" id="PS51162"/>
    </source>
</evidence>
<dbReference type="Pfam" id="PF00086">
    <property type="entry name" value="Thyroglobulin_1"/>
    <property type="match status" value="1"/>
</dbReference>
<gene>
    <name evidence="4" type="ORF">OKIOD_LOCUS9587</name>
</gene>
<organism evidence="4 5">
    <name type="scientific">Oikopleura dioica</name>
    <name type="common">Tunicate</name>
    <dbReference type="NCBI Taxonomy" id="34765"/>
    <lineage>
        <taxon>Eukaryota</taxon>
        <taxon>Metazoa</taxon>
        <taxon>Chordata</taxon>
        <taxon>Tunicata</taxon>
        <taxon>Appendicularia</taxon>
        <taxon>Copelata</taxon>
        <taxon>Oikopleuridae</taxon>
        <taxon>Oikopleura</taxon>
    </lineage>
</organism>
<name>A0ABN7SL21_OIKDI</name>
<evidence type="ECO:0000313" key="4">
    <source>
        <dbReference type="EMBL" id="CAG5103552.1"/>
    </source>
</evidence>
<evidence type="ECO:0000313" key="5">
    <source>
        <dbReference type="Proteomes" id="UP001158576"/>
    </source>
</evidence>
<dbReference type="SMART" id="SM00211">
    <property type="entry name" value="TY"/>
    <property type="match status" value="1"/>
</dbReference>
<dbReference type="InterPro" id="IPR036857">
    <property type="entry name" value="Thyroglobulin_1_sf"/>
</dbReference>
<dbReference type="EMBL" id="OU015566">
    <property type="protein sequence ID" value="CAG5103552.1"/>
    <property type="molecule type" value="Genomic_DNA"/>
</dbReference>
<dbReference type="InterPro" id="IPR000716">
    <property type="entry name" value="Thyroglobulin_1"/>
</dbReference>
<accession>A0ABN7SL21</accession>
<dbReference type="SUPFAM" id="SSF57610">
    <property type="entry name" value="Thyroglobulin type-1 domain"/>
    <property type="match status" value="1"/>
</dbReference>
<feature type="disulfide bond" evidence="2">
    <location>
        <begin position="137"/>
        <end position="144"/>
    </location>
</feature>
<reference evidence="4 5" key="1">
    <citation type="submission" date="2021-04" db="EMBL/GenBank/DDBJ databases">
        <authorList>
            <person name="Bliznina A."/>
        </authorList>
    </citation>
    <scope>NUCLEOTIDE SEQUENCE [LARGE SCALE GENOMIC DNA]</scope>
</reference>
<sequence>MPGPLASLYPIPVALKGQGAAHQRMMRVCTCYIGMFKIPHTERTVYNEERPDCDEILRNNQAARMAIPENLRAKEWAEENQSPGQIRGPCSELAQIYTQFNEQLTQIGGGPILSLFHREMKDVPSCDDKGYFQAFQCNRKRTICWCSDPFGKEILNTRDYQRNLFNLNYLQISCQRHAENFHHPTLPFSAEFVEPPQVQLKSSTSNSQLSTDTFLSFFDSSVAEKLKSG</sequence>
<comment type="caution">
    <text evidence="2">Lacks conserved residue(s) required for the propagation of feature annotation.</text>
</comment>
<evidence type="ECO:0000256" key="2">
    <source>
        <dbReference type="PROSITE-ProRule" id="PRU00500"/>
    </source>
</evidence>
<proteinExistence type="predicted"/>
<dbReference type="Gene3D" id="4.10.800.10">
    <property type="entry name" value="Thyroglobulin type-1"/>
    <property type="match status" value="1"/>
</dbReference>
<evidence type="ECO:0000256" key="1">
    <source>
        <dbReference type="ARBA" id="ARBA00023157"/>
    </source>
</evidence>
<dbReference type="Proteomes" id="UP001158576">
    <property type="component" value="Chromosome 1"/>
</dbReference>